<evidence type="ECO:0000313" key="1">
    <source>
        <dbReference type="EMBL" id="CAG8745134.1"/>
    </source>
</evidence>
<keyword evidence="2" id="KW-1185">Reference proteome</keyword>
<proteinExistence type="predicted"/>
<protein>
    <submittedName>
        <fullName evidence="1">17385_t:CDS:1</fullName>
    </submittedName>
</protein>
<feature type="non-terminal residue" evidence="1">
    <location>
        <position position="1"/>
    </location>
</feature>
<dbReference type="EMBL" id="CAJVPT010050001">
    <property type="protein sequence ID" value="CAG8745134.1"/>
    <property type="molecule type" value="Genomic_DNA"/>
</dbReference>
<name>A0ACA9QB02_9GLOM</name>
<organism evidence="1 2">
    <name type="scientific">Acaulospora colombiana</name>
    <dbReference type="NCBI Taxonomy" id="27376"/>
    <lineage>
        <taxon>Eukaryota</taxon>
        <taxon>Fungi</taxon>
        <taxon>Fungi incertae sedis</taxon>
        <taxon>Mucoromycota</taxon>
        <taxon>Glomeromycotina</taxon>
        <taxon>Glomeromycetes</taxon>
        <taxon>Diversisporales</taxon>
        <taxon>Acaulosporaceae</taxon>
        <taxon>Acaulospora</taxon>
    </lineage>
</organism>
<accession>A0ACA9QB02</accession>
<feature type="non-terminal residue" evidence="1">
    <location>
        <position position="277"/>
    </location>
</feature>
<evidence type="ECO:0000313" key="2">
    <source>
        <dbReference type="Proteomes" id="UP000789525"/>
    </source>
</evidence>
<sequence length="277" mass="31454">ATIRIGDVSLRVMNPESPELVPDCPEPFYEDSQLVLKYAQFTNREIEYVPLSKDCTDSDLKQRREISKGTALYLDQSCVRAATEGRMLVLDGIEKAERNVLPILNNLLENREMALEDGRFLVHPKRYDSLFKTVKKSVMDGWKLVKVSERFIVIALGLPIPPYVGHPLDPPLRSRFQCRDVRQPKFEDQVKHLRRLSPGANSEILERLISVANVIGSVQSDDDGGGIEIPEFPISLESSALVLQNFPDIQPRFLLDLLYPWPLLPTCNSEQRSIIET</sequence>
<comment type="caution">
    <text evidence="1">The sequence shown here is derived from an EMBL/GenBank/DDBJ whole genome shotgun (WGS) entry which is preliminary data.</text>
</comment>
<gene>
    <name evidence="1" type="ORF">ACOLOM_LOCUS12394</name>
</gene>
<reference evidence="1" key="1">
    <citation type="submission" date="2021-06" db="EMBL/GenBank/DDBJ databases">
        <authorList>
            <person name="Kallberg Y."/>
            <person name="Tangrot J."/>
            <person name="Rosling A."/>
        </authorList>
    </citation>
    <scope>NUCLEOTIDE SEQUENCE</scope>
    <source>
        <strain evidence="1">CL356</strain>
    </source>
</reference>
<dbReference type="Proteomes" id="UP000789525">
    <property type="component" value="Unassembled WGS sequence"/>
</dbReference>